<evidence type="ECO:0000313" key="2">
    <source>
        <dbReference type="Proteomes" id="UP001194469"/>
    </source>
</evidence>
<dbReference type="RefSeq" id="WP_196607790.1">
    <property type="nucleotide sequence ID" value="NZ_VRYY01000006.1"/>
</dbReference>
<accession>A0ABS0J023</accession>
<reference evidence="1 2" key="1">
    <citation type="submission" date="2019-08" db="EMBL/GenBank/DDBJ databases">
        <authorList>
            <person name="Luo N."/>
        </authorList>
    </citation>
    <scope>NUCLEOTIDE SEQUENCE [LARGE SCALE GENOMIC DNA]</scope>
    <source>
        <strain evidence="1 2">NCIMB 9442</strain>
    </source>
</reference>
<protein>
    <submittedName>
        <fullName evidence="1">Uncharacterized protein</fullName>
    </submittedName>
</protein>
<dbReference type="EMBL" id="VRYY01000006">
    <property type="protein sequence ID" value="MBG3875502.1"/>
    <property type="molecule type" value="Genomic_DNA"/>
</dbReference>
<gene>
    <name evidence="1" type="ORF">FVW20_00285</name>
</gene>
<name>A0ABS0J023_9BACT</name>
<keyword evidence="2" id="KW-1185">Reference proteome</keyword>
<proteinExistence type="predicted"/>
<dbReference type="Proteomes" id="UP001194469">
    <property type="component" value="Unassembled WGS sequence"/>
</dbReference>
<comment type="caution">
    <text evidence="1">The sequence shown here is derived from an EMBL/GenBank/DDBJ whole genome shotgun (WGS) entry which is preliminary data.</text>
</comment>
<sequence>MADKRLVRLDSHHAAQVLGELASRVGSIPRGMDLVVVRALNRAVTATRDEVSRAIRAEYAVPARDVKNTMYVRKATRAYKVAILYAMGKMSIPLIRWGARQTKKGVTVLIRKGGGRKRVVSKDGQKLPGVFVAKGEVYARQTARRTPIRRLYGPSFLAYFGKPEVLAAQQARAEDVFRNRVIAEANYLLSKELTA</sequence>
<organism evidence="1 2">
    <name type="scientific">Nitratidesulfovibrio oxamicus</name>
    <dbReference type="NCBI Taxonomy" id="32016"/>
    <lineage>
        <taxon>Bacteria</taxon>
        <taxon>Pseudomonadati</taxon>
        <taxon>Thermodesulfobacteriota</taxon>
        <taxon>Desulfovibrionia</taxon>
        <taxon>Desulfovibrionales</taxon>
        <taxon>Desulfovibrionaceae</taxon>
        <taxon>Nitratidesulfovibrio</taxon>
    </lineage>
</organism>
<evidence type="ECO:0000313" key="1">
    <source>
        <dbReference type="EMBL" id="MBG3875502.1"/>
    </source>
</evidence>